<feature type="region of interest" description="Disordered" evidence="1">
    <location>
        <begin position="1"/>
        <end position="148"/>
    </location>
</feature>
<dbReference type="InterPro" id="IPR012486">
    <property type="entry name" value="Far11/STRP_N"/>
</dbReference>
<accession>A0ABR4D8I1</accession>
<feature type="compositionally biased region" description="Pro residues" evidence="1">
    <location>
        <begin position="81"/>
        <end position="99"/>
    </location>
</feature>
<gene>
    <name evidence="4" type="ORF">VTJ83DRAFT_5752</name>
</gene>
<feature type="compositionally biased region" description="Acidic residues" evidence="1">
    <location>
        <begin position="875"/>
        <end position="884"/>
    </location>
</feature>
<feature type="domain" description="Far11/STRP C-terminal" evidence="3">
    <location>
        <begin position="610"/>
        <end position="1142"/>
    </location>
</feature>
<feature type="compositionally biased region" description="Polar residues" evidence="1">
    <location>
        <begin position="864"/>
        <end position="873"/>
    </location>
</feature>
<feature type="compositionally biased region" description="Low complexity" evidence="1">
    <location>
        <begin position="116"/>
        <end position="134"/>
    </location>
</feature>
<evidence type="ECO:0000313" key="4">
    <source>
        <dbReference type="EMBL" id="KAL2266400.1"/>
    </source>
</evidence>
<evidence type="ECO:0008006" key="6">
    <source>
        <dbReference type="Google" id="ProtNLM"/>
    </source>
</evidence>
<dbReference type="GeneID" id="98127031"/>
<dbReference type="InterPro" id="IPR021819">
    <property type="entry name" value="Far11/STRP_C"/>
</dbReference>
<dbReference type="Proteomes" id="UP001600064">
    <property type="component" value="Unassembled WGS sequence"/>
</dbReference>
<comment type="caution">
    <text evidence="4">The sequence shown here is derived from an EMBL/GenBank/DDBJ whole genome shotgun (WGS) entry which is preliminary data.</text>
</comment>
<dbReference type="PANTHER" id="PTHR13239:SF4">
    <property type="entry name" value="AT25231P"/>
    <property type="match status" value="1"/>
</dbReference>
<protein>
    <recommendedName>
        <fullName evidence="6">Factor arrest protein 11</fullName>
    </recommendedName>
</protein>
<dbReference type="Pfam" id="PF11882">
    <property type="entry name" value="DUF3402"/>
    <property type="match status" value="1"/>
</dbReference>
<feature type="compositionally biased region" description="Low complexity" evidence="1">
    <location>
        <begin position="34"/>
        <end position="63"/>
    </location>
</feature>
<reference evidence="4 5" key="1">
    <citation type="journal article" date="2024" name="Commun. Biol.">
        <title>Comparative genomic analysis of thermophilic fungi reveals convergent evolutionary adaptations and gene losses.</title>
        <authorList>
            <person name="Steindorff A.S."/>
            <person name="Aguilar-Pontes M.V."/>
            <person name="Robinson A.J."/>
            <person name="Andreopoulos B."/>
            <person name="LaButti K."/>
            <person name="Kuo A."/>
            <person name="Mondo S."/>
            <person name="Riley R."/>
            <person name="Otillar R."/>
            <person name="Haridas S."/>
            <person name="Lipzen A."/>
            <person name="Grimwood J."/>
            <person name="Schmutz J."/>
            <person name="Clum A."/>
            <person name="Reid I.D."/>
            <person name="Moisan M.C."/>
            <person name="Butler G."/>
            <person name="Nguyen T.T.M."/>
            <person name="Dewar K."/>
            <person name="Conant G."/>
            <person name="Drula E."/>
            <person name="Henrissat B."/>
            <person name="Hansel C."/>
            <person name="Singer S."/>
            <person name="Hutchinson M.I."/>
            <person name="de Vries R.P."/>
            <person name="Natvig D.O."/>
            <person name="Powell A.J."/>
            <person name="Tsang A."/>
            <person name="Grigoriev I.V."/>
        </authorList>
    </citation>
    <scope>NUCLEOTIDE SEQUENCE [LARGE SCALE GENOMIC DNA]</scope>
    <source>
        <strain evidence="4 5">ATCC 22073</strain>
    </source>
</reference>
<name>A0ABR4D8I1_9PEZI</name>
<feature type="domain" description="Far11/STRP N-terminal" evidence="2">
    <location>
        <begin position="166"/>
        <end position="506"/>
    </location>
</feature>
<dbReference type="RefSeq" id="XP_070865127.1">
    <property type="nucleotide sequence ID" value="XM_071012387.1"/>
</dbReference>
<evidence type="ECO:0000256" key="1">
    <source>
        <dbReference type="SAM" id="MobiDB-lite"/>
    </source>
</evidence>
<feature type="region of interest" description="Disordered" evidence="1">
    <location>
        <begin position="735"/>
        <end position="777"/>
    </location>
</feature>
<organism evidence="4 5">
    <name type="scientific">Remersonia thermophila</name>
    <dbReference type="NCBI Taxonomy" id="72144"/>
    <lineage>
        <taxon>Eukaryota</taxon>
        <taxon>Fungi</taxon>
        <taxon>Dikarya</taxon>
        <taxon>Ascomycota</taxon>
        <taxon>Pezizomycotina</taxon>
        <taxon>Sordariomycetes</taxon>
        <taxon>Sordariomycetidae</taxon>
        <taxon>Sordariales</taxon>
        <taxon>Sordariales incertae sedis</taxon>
        <taxon>Remersonia</taxon>
    </lineage>
</organism>
<dbReference type="InterPro" id="IPR040185">
    <property type="entry name" value="Far11/STRP"/>
</dbReference>
<dbReference type="Pfam" id="PF07923">
    <property type="entry name" value="N1221"/>
    <property type="match status" value="1"/>
</dbReference>
<evidence type="ECO:0000313" key="5">
    <source>
        <dbReference type="Proteomes" id="UP001600064"/>
    </source>
</evidence>
<dbReference type="SMART" id="SM01293">
    <property type="entry name" value="DUF3402"/>
    <property type="match status" value="1"/>
</dbReference>
<dbReference type="EMBL" id="JAZGUE010000005">
    <property type="protein sequence ID" value="KAL2266400.1"/>
    <property type="molecule type" value="Genomic_DNA"/>
</dbReference>
<feature type="compositionally biased region" description="Low complexity" evidence="1">
    <location>
        <begin position="218"/>
        <end position="240"/>
    </location>
</feature>
<feature type="region of interest" description="Disordered" evidence="1">
    <location>
        <begin position="214"/>
        <end position="261"/>
    </location>
</feature>
<feature type="region of interest" description="Disordered" evidence="1">
    <location>
        <begin position="864"/>
        <end position="952"/>
    </location>
</feature>
<evidence type="ECO:0000259" key="3">
    <source>
        <dbReference type="SMART" id="SM01293"/>
    </source>
</evidence>
<dbReference type="PANTHER" id="PTHR13239">
    <property type="entry name" value="PROTEIN REQUIRED FOR HYPHAL ANASTOMOSIS HAM-2"/>
    <property type="match status" value="1"/>
</dbReference>
<feature type="compositionally biased region" description="Polar residues" evidence="1">
    <location>
        <begin position="14"/>
        <end position="31"/>
    </location>
</feature>
<sequence length="1178" mass="127643">MNVLWPSRAAADGNGQSDDSTAVTPESTADTAPSDAINTTTTLATPSSTTTATPATNPADAATVDPHGPTPQRPALHRDPTAPPPAVPSVPAPPIPESVPDPRGRQLPGQPPQAPTPLQVLVQQQQQQQQQHQPYQPPPPPPPAPQNSLSVAELRRMLAELPRAEALAYDYVYADTAPTDEEIDEWFVYNFWQWVRLNAANRAFYSAWARLAPPPSEPADGSDPQAGAGAGAGAPAAGWDWDGRLAGEEEGEGDEERRRQRTARRRAAFVSRVLDQARSGDRIARAEAVGALVYLALGRWSETVKAAGPGALAAAVVEGKTWSAATEAQLRAMRDGVRILAERGGLEVVWDALRAGFALFWSDEVLQNVQMAAEELINLMTILYVVIQETLDDPEGMADVRRRLLALNPGLLRFLLQAVVRLRWDETGLLPQTQIFLLFWKAILLVFGGSKALAAAKEATSELKGCDDKQTITASPLDYHVFRQEITSKYPAYIPPQPLLPLEPDQNTIIPPLPNHPTRSSASNGVRCGPGHGGASILHQPVHIATPAPSPPPSPGVGGKGAKKHNYQTNQNFPFMYPPLDATSNSAGGKGGAGLQDLLVGRKWEGSDVPASILEAGELFSKRVRMSRATRQLWEEREEFLKFERGYEADGNDDIVDELDLSSLTLEEKELLGLDRIIDDEKPRQPPRPGTDYGPRELSADIKERLDAVEEFYKEALPHLQSLVIVLLRQVTAMTSNPPSANGPQGPAGARANGGQQTASAGPNGAAKGDPSSPLDADLDELRNREIAAKAVTGALILLLKWLKLSHVLKFEYMTQLLLDSNYLPMALKIFAMYDVQQMVESKTDRLEHSFFYFCGSRAGVIPTQNSVPNPTATEFEDIDEDDAAPPPIKRRRSPPTAGAPSDTDAPGSAAEDPVSSSSTTTSATAATAAPEAQAAARPEVDELGHPVNPLPAEPITDFSRRNFFSLINYLRVMQKICKHRAHRNLLLVQFKSSNILRKTLKVPQHELRLYTLKLFKNQVPYTGRKWRQSNMRVITAVYLHCRPELRDEWLAGSNVEDQVDDAVPLEQALRSLTHWYNLRRYPDRMAAGGEWGGGVHSGGAARNGNGNGGGNGAAAAAAAAAAASLVKQALKEEQDFFVRELEKADWSWMMGEGSVAGSEDGGVGDGMMGGWEEATWG</sequence>
<feature type="compositionally biased region" description="Pro residues" evidence="1">
    <location>
        <begin position="135"/>
        <end position="145"/>
    </location>
</feature>
<proteinExistence type="predicted"/>
<feature type="compositionally biased region" description="Low complexity" evidence="1">
    <location>
        <begin position="916"/>
        <end position="937"/>
    </location>
</feature>
<evidence type="ECO:0000259" key="2">
    <source>
        <dbReference type="SMART" id="SM01292"/>
    </source>
</evidence>
<dbReference type="SMART" id="SM01292">
    <property type="entry name" value="N1221"/>
    <property type="match status" value="1"/>
</dbReference>
<feature type="region of interest" description="Disordered" evidence="1">
    <location>
        <begin position="677"/>
        <end position="698"/>
    </location>
</feature>
<keyword evidence="5" id="KW-1185">Reference proteome</keyword>